<reference evidence="1" key="2">
    <citation type="journal article" date="2021" name="PeerJ">
        <title>Extensive microbial diversity within the chicken gut microbiome revealed by metagenomics and culture.</title>
        <authorList>
            <person name="Gilroy R."/>
            <person name="Ravi A."/>
            <person name="Getino M."/>
            <person name="Pursley I."/>
            <person name="Horton D.L."/>
            <person name="Alikhan N.F."/>
            <person name="Baker D."/>
            <person name="Gharbi K."/>
            <person name="Hall N."/>
            <person name="Watson M."/>
            <person name="Adriaenssens E.M."/>
            <person name="Foster-Nyarko E."/>
            <person name="Jarju S."/>
            <person name="Secka A."/>
            <person name="Antonio M."/>
            <person name="Oren A."/>
            <person name="Chaudhuri R.R."/>
            <person name="La Ragione R."/>
            <person name="Hildebrand F."/>
            <person name="Pallen M.J."/>
        </authorList>
    </citation>
    <scope>NUCLEOTIDE SEQUENCE</scope>
    <source>
        <strain evidence="1">CHK195-15760</strain>
    </source>
</reference>
<dbReference type="AlphaFoldDB" id="A0A9D1M273"/>
<organism evidence="1 2">
    <name type="scientific">Candidatus Merdicola faecigallinarum</name>
    <dbReference type="NCBI Taxonomy" id="2840862"/>
    <lineage>
        <taxon>Bacteria</taxon>
        <taxon>Bacillati</taxon>
        <taxon>Bacillota</taxon>
        <taxon>Clostridia</taxon>
        <taxon>Candidatus Merdicola</taxon>
    </lineage>
</organism>
<accession>A0A9D1M273</accession>
<comment type="caution">
    <text evidence="1">The sequence shown here is derived from an EMBL/GenBank/DDBJ whole genome shotgun (WGS) entry which is preliminary data.</text>
</comment>
<dbReference type="Proteomes" id="UP000824093">
    <property type="component" value="Unassembled WGS sequence"/>
</dbReference>
<sequence>MQFITRFRERNTNKALHKVIENDTKIQKISFNGITDYIILVSYILKKLDKNNNEIYRNINDYLKYVKNLKSCISKQIYDQIIFTSDEQKINDFINFLRKK</sequence>
<protein>
    <submittedName>
        <fullName evidence="1">Uncharacterized protein</fullName>
    </submittedName>
</protein>
<dbReference type="EMBL" id="DVNH01000048">
    <property type="protein sequence ID" value="HIU52202.1"/>
    <property type="molecule type" value="Genomic_DNA"/>
</dbReference>
<gene>
    <name evidence="1" type="ORF">IAB70_06300</name>
</gene>
<evidence type="ECO:0000313" key="2">
    <source>
        <dbReference type="Proteomes" id="UP000824093"/>
    </source>
</evidence>
<reference evidence="1" key="1">
    <citation type="submission" date="2020-10" db="EMBL/GenBank/DDBJ databases">
        <authorList>
            <person name="Gilroy R."/>
        </authorList>
    </citation>
    <scope>NUCLEOTIDE SEQUENCE</scope>
    <source>
        <strain evidence="1">CHK195-15760</strain>
    </source>
</reference>
<evidence type="ECO:0000313" key="1">
    <source>
        <dbReference type="EMBL" id="HIU52202.1"/>
    </source>
</evidence>
<name>A0A9D1M273_9FIRM</name>
<proteinExistence type="predicted"/>